<reference evidence="3" key="2">
    <citation type="submission" date="2015-01" db="EMBL/GenBank/DDBJ databases">
        <title>Evolutionary Origins and Diversification of the Mycorrhizal Mutualists.</title>
        <authorList>
            <consortium name="DOE Joint Genome Institute"/>
            <consortium name="Mycorrhizal Genomics Consortium"/>
            <person name="Kohler A."/>
            <person name="Kuo A."/>
            <person name="Nagy L.G."/>
            <person name="Floudas D."/>
            <person name="Copeland A."/>
            <person name="Barry K.W."/>
            <person name="Cichocki N."/>
            <person name="Veneault-Fourrey C."/>
            <person name="LaButti K."/>
            <person name="Lindquist E.A."/>
            <person name="Lipzen A."/>
            <person name="Lundell T."/>
            <person name="Morin E."/>
            <person name="Murat C."/>
            <person name="Riley R."/>
            <person name="Ohm R."/>
            <person name="Sun H."/>
            <person name="Tunlid A."/>
            <person name="Henrissat B."/>
            <person name="Grigoriev I.V."/>
            <person name="Hibbett D.S."/>
            <person name="Martin F."/>
        </authorList>
    </citation>
    <scope>NUCLEOTIDE SEQUENCE [LARGE SCALE GENOMIC DNA]</scope>
    <source>
        <strain evidence="3">UH-Slu-Lm8-n1</strain>
    </source>
</reference>
<dbReference type="EMBL" id="KN835728">
    <property type="protein sequence ID" value="KIK34608.1"/>
    <property type="molecule type" value="Genomic_DNA"/>
</dbReference>
<name>A0A0D0ARL9_9AGAM</name>
<evidence type="ECO:0000313" key="2">
    <source>
        <dbReference type="EMBL" id="KIK34608.1"/>
    </source>
</evidence>
<organism evidence="2 3">
    <name type="scientific">Suillus luteus UH-Slu-Lm8-n1</name>
    <dbReference type="NCBI Taxonomy" id="930992"/>
    <lineage>
        <taxon>Eukaryota</taxon>
        <taxon>Fungi</taxon>
        <taxon>Dikarya</taxon>
        <taxon>Basidiomycota</taxon>
        <taxon>Agaricomycotina</taxon>
        <taxon>Agaricomycetes</taxon>
        <taxon>Agaricomycetidae</taxon>
        <taxon>Boletales</taxon>
        <taxon>Suillineae</taxon>
        <taxon>Suillaceae</taxon>
        <taxon>Suillus</taxon>
    </lineage>
</organism>
<evidence type="ECO:0000256" key="1">
    <source>
        <dbReference type="SAM" id="MobiDB-lite"/>
    </source>
</evidence>
<dbReference type="HOGENOM" id="CLU_2628763_0_0_1"/>
<reference evidence="2 3" key="1">
    <citation type="submission" date="2014-04" db="EMBL/GenBank/DDBJ databases">
        <authorList>
            <consortium name="DOE Joint Genome Institute"/>
            <person name="Kuo A."/>
            <person name="Ruytinx J."/>
            <person name="Rineau F."/>
            <person name="Colpaert J."/>
            <person name="Kohler A."/>
            <person name="Nagy L.G."/>
            <person name="Floudas D."/>
            <person name="Copeland A."/>
            <person name="Barry K.W."/>
            <person name="Cichocki N."/>
            <person name="Veneault-Fourrey C."/>
            <person name="LaButti K."/>
            <person name="Lindquist E.A."/>
            <person name="Lipzen A."/>
            <person name="Lundell T."/>
            <person name="Morin E."/>
            <person name="Murat C."/>
            <person name="Sun H."/>
            <person name="Tunlid A."/>
            <person name="Henrissat B."/>
            <person name="Grigoriev I.V."/>
            <person name="Hibbett D.S."/>
            <person name="Martin F."/>
            <person name="Nordberg H.P."/>
            <person name="Cantor M.N."/>
            <person name="Hua S.X."/>
        </authorList>
    </citation>
    <scope>NUCLEOTIDE SEQUENCE [LARGE SCALE GENOMIC DNA]</scope>
    <source>
        <strain evidence="2 3">UH-Slu-Lm8-n1</strain>
    </source>
</reference>
<gene>
    <name evidence="2" type="ORF">CY34DRAFT_812803</name>
</gene>
<feature type="compositionally biased region" description="Basic residues" evidence="1">
    <location>
        <begin position="1"/>
        <end position="13"/>
    </location>
</feature>
<evidence type="ECO:0000313" key="3">
    <source>
        <dbReference type="Proteomes" id="UP000054485"/>
    </source>
</evidence>
<proteinExistence type="predicted"/>
<keyword evidence="3" id="KW-1185">Reference proteome</keyword>
<dbReference type="AlphaFoldDB" id="A0A0D0ARL9"/>
<accession>A0A0D0ARL9</accession>
<feature type="region of interest" description="Disordered" evidence="1">
    <location>
        <begin position="59"/>
        <end position="78"/>
    </location>
</feature>
<dbReference type="Proteomes" id="UP000054485">
    <property type="component" value="Unassembled WGS sequence"/>
</dbReference>
<sequence length="78" mass="8456">MLRGRLTARRLHHMTAQSKSGGAQASVEKTRTPTHWSSLLSWLFRLGSDYGQDVLGGGGWGSARPEVPSHCQSIIGSH</sequence>
<dbReference type="InParanoid" id="A0A0D0ARL9"/>
<protein>
    <submittedName>
        <fullName evidence="2">Uncharacterized protein</fullName>
    </submittedName>
</protein>
<feature type="region of interest" description="Disordered" evidence="1">
    <location>
        <begin position="1"/>
        <end position="30"/>
    </location>
</feature>
<feature type="non-terminal residue" evidence="2">
    <location>
        <position position="78"/>
    </location>
</feature>